<dbReference type="Gene3D" id="3.30.565.10">
    <property type="entry name" value="Histidine kinase-like ATPase, C-terminal domain"/>
    <property type="match status" value="1"/>
</dbReference>
<protein>
    <submittedName>
        <fullName evidence="3">Sensor histidine kinase</fullName>
    </submittedName>
</protein>
<feature type="transmembrane region" description="Helical" evidence="2">
    <location>
        <begin position="81"/>
        <end position="98"/>
    </location>
</feature>
<feature type="transmembrane region" description="Helical" evidence="2">
    <location>
        <begin position="353"/>
        <end position="374"/>
    </location>
</feature>
<keyword evidence="4" id="KW-1185">Reference proteome</keyword>
<dbReference type="GO" id="GO:0016301">
    <property type="term" value="F:kinase activity"/>
    <property type="evidence" value="ECO:0007669"/>
    <property type="project" value="UniProtKB-KW"/>
</dbReference>
<accession>A0A2L2BQ39</accession>
<feature type="transmembrane region" description="Helical" evidence="2">
    <location>
        <begin position="325"/>
        <end position="347"/>
    </location>
</feature>
<name>A0A2L2BQ39_9MICO</name>
<proteinExistence type="predicted"/>
<feature type="compositionally biased region" description="Basic and acidic residues" evidence="1">
    <location>
        <begin position="606"/>
        <end position="619"/>
    </location>
</feature>
<dbReference type="SUPFAM" id="SSF55874">
    <property type="entry name" value="ATPase domain of HSP90 chaperone/DNA topoisomerase II/histidine kinase"/>
    <property type="match status" value="1"/>
</dbReference>
<dbReference type="Proteomes" id="UP000243077">
    <property type="component" value="Chromosome"/>
</dbReference>
<dbReference type="EMBL" id="CP026923">
    <property type="protein sequence ID" value="AVG23722.1"/>
    <property type="molecule type" value="Genomic_DNA"/>
</dbReference>
<evidence type="ECO:0000256" key="1">
    <source>
        <dbReference type="SAM" id="MobiDB-lite"/>
    </source>
</evidence>
<reference evidence="3 4" key="1">
    <citation type="submission" date="2018-02" db="EMBL/GenBank/DDBJ databases">
        <title>Complete genome of the streamlined marine actinobacterium Pontimonas salivibrio CL-TW6 adapted to coastal planktonic lifestype.</title>
        <authorList>
            <person name="Cho B.C."/>
            <person name="Hardies S.C."/>
            <person name="Jang G.I."/>
            <person name="Hwang C.Y."/>
        </authorList>
    </citation>
    <scope>NUCLEOTIDE SEQUENCE [LARGE SCALE GENOMIC DNA]</scope>
    <source>
        <strain evidence="3 4">CL-TW6</strain>
    </source>
</reference>
<organism evidence="3 4">
    <name type="scientific">Pontimonas salivibrio</name>
    <dbReference type="NCBI Taxonomy" id="1159327"/>
    <lineage>
        <taxon>Bacteria</taxon>
        <taxon>Bacillati</taxon>
        <taxon>Actinomycetota</taxon>
        <taxon>Actinomycetes</taxon>
        <taxon>Micrococcales</taxon>
        <taxon>Microbacteriaceae</taxon>
        <taxon>Pontimonas</taxon>
    </lineage>
</organism>
<keyword evidence="2" id="KW-1133">Transmembrane helix</keyword>
<dbReference type="KEGG" id="psai:C3B54_11740a"/>
<feature type="transmembrane region" description="Helical" evidence="2">
    <location>
        <begin position="54"/>
        <end position="74"/>
    </location>
</feature>
<sequence>MRGLASYLSLLGGRGGMTPAGIALVVTITFSLTMLSGWGPYANPQYEGHFLPTLLGHAAMGAVALLLWWLLFFLPVKPPPALITTSVFVLLAVVRIYAVDYAYLLVGVPTVPLSPSRFALSIVFVVPLFALTGVLVELLQRSRVARRRIDQAQESIVSLGLADRGDDAPTVAEVMARAQAHIDQLLLPWKVSPPTRPDYVALEIDALVEEVIRPLSHETKRDLEHAVVTEAPPHGSLSSEAQKELADDPDTIFPKDLRWREILPTRGASLLLVSLPIVAVFMWERFGWSTETLIAVSTLPVLGGAFWLLRVIVTRLQPRTAVVRFAWIVAGLSAAGTTTTTLMVVAARALGTPVGFVFAAPTMLAIMGTGFSVAEHLIKVTLRREDIQAKTLSGLATRTAQHHVGTRDGMATVADVLHSGVQAELVAWAALFRTPDFVPDELPEALEEMGRRLDTFFDDQDTREFLPTQARFESLITVWSAARPIDHSVDPQVWRLLDGEPALADRVFMVFSEALSNAVRHGRPGSITLNITRPDPERVLMSVSNPGVLHRMVPSAGGGIGLSTIEAHSSGTQLEQQGGRVVLSVGFTAQSSPDQRTTEWPLRGHTQPEENRGGDDGNRTRTISLED</sequence>
<keyword evidence="2" id="KW-0472">Membrane</keyword>
<keyword evidence="2" id="KW-0812">Transmembrane</keyword>
<feature type="region of interest" description="Disordered" evidence="1">
    <location>
        <begin position="590"/>
        <end position="627"/>
    </location>
</feature>
<keyword evidence="3" id="KW-0418">Kinase</keyword>
<feature type="transmembrane region" description="Helical" evidence="2">
    <location>
        <begin position="21"/>
        <end position="42"/>
    </location>
</feature>
<dbReference type="InterPro" id="IPR036890">
    <property type="entry name" value="HATPase_C_sf"/>
</dbReference>
<feature type="transmembrane region" description="Helical" evidence="2">
    <location>
        <begin position="268"/>
        <end position="286"/>
    </location>
</feature>
<dbReference type="AlphaFoldDB" id="A0A2L2BQ39"/>
<feature type="transmembrane region" description="Helical" evidence="2">
    <location>
        <begin position="118"/>
        <end position="139"/>
    </location>
</feature>
<evidence type="ECO:0000313" key="3">
    <source>
        <dbReference type="EMBL" id="AVG23722.1"/>
    </source>
</evidence>
<gene>
    <name evidence="3" type="ORF">C3B54_11740a</name>
</gene>
<keyword evidence="3" id="KW-0808">Transferase</keyword>
<evidence type="ECO:0000256" key="2">
    <source>
        <dbReference type="SAM" id="Phobius"/>
    </source>
</evidence>
<feature type="transmembrane region" description="Helical" evidence="2">
    <location>
        <begin position="292"/>
        <end position="313"/>
    </location>
</feature>
<evidence type="ECO:0000313" key="4">
    <source>
        <dbReference type="Proteomes" id="UP000243077"/>
    </source>
</evidence>